<keyword evidence="2" id="KW-0645">Protease</keyword>
<evidence type="ECO:0000256" key="3">
    <source>
        <dbReference type="ARBA" id="ARBA00022801"/>
    </source>
</evidence>
<accession>A0A2U3B6U1</accession>
<dbReference type="InterPro" id="IPR007709">
    <property type="entry name" value="N-FG_amidohydro"/>
</dbReference>
<dbReference type="AlphaFoldDB" id="A0A2U3B6U1"/>
<dbReference type="Gene3D" id="3.40.630.40">
    <property type="entry name" value="Zn-dependent exopeptidases"/>
    <property type="match status" value="1"/>
</dbReference>
<dbReference type="GO" id="GO:0080164">
    <property type="term" value="P:regulation of nitric oxide metabolic process"/>
    <property type="evidence" value="ECO:0007669"/>
    <property type="project" value="TreeGrafter"/>
</dbReference>
<proteinExistence type="predicted"/>
<dbReference type="SMART" id="SM01154">
    <property type="entry name" value="DUF1704"/>
    <property type="match status" value="1"/>
</dbReference>
<dbReference type="GO" id="GO:0008237">
    <property type="term" value="F:metallopeptidase activity"/>
    <property type="evidence" value="ECO:0007669"/>
    <property type="project" value="UniProtKB-KW"/>
</dbReference>
<sequence>MPSEELWKTPILNTNPSYSLEEMIQLIEQEKPFTGWLSGSGCLVKIEEYLPVVCTAIHAGHGMRSELEKQCQLSEQERLFEEDPFTDEMIASQPITLYGLDSRFEYDLNRPKSLSTYYKSAWSKKVWSRPLSDSQRQKSHSKHELFYLLYEALIGKLESKFGLVIVFDLHSYNHHRITKPSPVFNIGSTQIDMERWEPVVKKFTSELRQIGLPNLTCSAEVDAVFEGRGYLIAHTNAHFDRTLVLPTEVKKIFMDEDSGEVYPLVLEALQIGLKQAISNTSAYFQRRFNLKTRVKKADMLSSQIEPAVLSVDKALYRLAQKIETLKYVNPTNLVKERTRFFASPGRYKPNYRYRQLPINANDFKHQLYKLPIENIADPEMRLLYSDMVNQMSEKIDLLTSVGQEAFLFNSLKYHGRPDSIAVKNAQFLLYAKTLQEETGDVFTSADARARMVEAAKEWGMKCRIQETSSLAARAMVSSVPPTLYLNNTAQFSAAETNRLIQHELGVHMATTLNAKMQPLKIFRLGLPGSTFTQEGMAILAEYQAGYMSHERLRTLAVRVLAVNSMLKEQDFYQTYSYLADELGLDKDMAFTTTTRVYRGGGFTKDHLYLAGFIEMLHQAQQRSLDNLLIGKCSWKYHDLIDELVERKWLQSPHYRFDVSDNSTEPVLMYLIDSLQPAA</sequence>
<evidence type="ECO:0000256" key="4">
    <source>
        <dbReference type="ARBA" id="ARBA00023049"/>
    </source>
</evidence>
<dbReference type="Pfam" id="PF08014">
    <property type="entry name" value="MATCAP"/>
    <property type="match status" value="1"/>
</dbReference>
<reference evidence="5 6" key="1">
    <citation type="submission" date="2018-05" db="EMBL/GenBank/DDBJ databases">
        <title>Vibrio limimaris sp. nov., isolated from marine sediment.</title>
        <authorList>
            <person name="Li C.-M."/>
        </authorList>
    </citation>
    <scope>NUCLEOTIDE SEQUENCE [LARGE SCALE GENOMIC DNA]</scope>
    <source>
        <strain evidence="5 6">E4404</strain>
    </source>
</reference>
<dbReference type="EMBL" id="QFWT01000009">
    <property type="protein sequence ID" value="PWI32511.1"/>
    <property type="molecule type" value="Genomic_DNA"/>
</dbReference>
<gene>
    <name evidence="5" type="ORF">DI392_15805</name>
</gene>
<evidence type="ECO:0000256" key="2">
    <source>
        <dbReference type="ARBA" id="ARBA00022670"/>
    </source>
</evidence>
<dbReference type="SUPFAM" id="SSF53187">
    <property type="entry name" value="Zn-dependent exopeptidases"/>
    <property type="match status" value="1"/>
</dbReference>
<dbReference type="PANTHER" id="PTHR31817:SF0">
    <property type="entry name" value="CHROMOSOME UNDETERMINED SCAFFOLD_67, WHOLE GENOME SHOTGUN SEQUENCE"/>
    <property type="match status" value="1"/>
</dbReference>
<keyword evidence="6" id="KW-1185">Reference proteome</keyword>
<comment type="cofactor">
    <cofactor evidence="1">
        <name>Zn(2+)</name>
        <dbReference type="ChEBI" id="CHEBI:29105"/>
    </cofactor>
</comment>
<dbReference type="OrthoDB" id="9785840at2"/>
<comment type="caution">
    <text evidence="5">The sequence shown here is derived from an EMBL/GenBank/DDBJ whole genome shotgun (WGS) entry which is preliminary data.</text>
</comment>
<evidence type="ECO:0000256" key="1">
    <source>
        <dbReference type="ARBA" id="ARBA00001947"/>
    </source>
</evidence>
<dbReference type="InterPro" id="IPR012656">
    <property type="entry name" value="CHP02421_QEGLA"/>
</dbReference>
<dbReference type="RefSeq" id="WP_109320651.1">
    <property type="nucleotide sequence ID" value="NZ_QFWT01000009.1"/>
</dbReference>
<name>A0A2U3B6U1_9VIBR</name>
<protein>
    <submittedName>
        <fullName evidence="5">Flavohemoglobin expression-modulating QEGLA motif protein</fullName>
    </submittedName>
</protein>
<evidence type="ECO:0000313" key="6">
    <source>
        <dbReference type="Proteomes" id="UP000245362"/>
    </source>
</evidence>
<evidence type="ECO:0000313" key="5">
    <source>
        <dbReference type="EMBL" id="PWI32511.1"/>
    </source>
</evidence>
<keyword evidence="4" id="KW-0482">Metalloprotease</keyword>
<keyword evidence="3" id="KW-0378">Hydrolase</keyword>
<dbReference type="Pfam" id="PF05013">
    <property type="entry name" value="FGase"/>
    <property type="match status" value="1"/>
</dbReference>
<dbReference type="Proteomes" id="UP000245362">
    <property type="component" value="Unassembled WGS sequence"/>
</dbReference>
<organism evidence="5 6">
    <name type="scientific">Vibrio albus</name>
    <dbReference type="NCBI Taxonomy" id="2200953"/>
    <lineage>
        <taxon>Bacteria</taxon>
        <taxon>Pseudomonadati</taxon>
        <taxon>Pseudomonadota</taxon>
        <taxon>Gammaproteobacteria</taxon>
        <taxon>Vibrionales</taxon>
        <taxon>Vibrionaceae</taxon>
        <taxon>Vibrio</taxon>
    </lineage>
</organism>
<dbReference type="PANTHER" id="PTHR31817">
    <property type="match status" value="1"/>
</dbReference>
<dbReference type="NCBIfam" id="TIGR02421">
    <property type="entry name" value="QEGLA"/>
    <property type="match status" value="1"/>
</dbReference>
<dbReference type="GO" id="GO:0006508">
    <property type="term" value="P:proteolysis"/>
    <property type="evidence" value="ECO:0007669"/>
    <property type="project" value="UniProtKB-KW"/>
</dbReference>
<dbReference type="InterPro" id="IPR012548">
    <property type="entry name" value="MATCAP"/>
</dbReference>